<protein>
    <recommendedName>
        <fullName evidence="1">Glycosyltransferase 2-like domain-containing protein</fullName>
    </recommendedName>
</protein>
<dbReference type="EMBL" id="UINC01206634">
    <property type="protein sequence ID" value="SVE28349.1"/>
    <property type="molecule type" value="Genomic_DNA"/>
</dbReference>
<sequence>MTIKNYKISIITVVKNNEKTIEKAIKSVIEQSYKNIEYIVIDGKSNDNTIKILEKYKNKINILISEKDNSIWDAMNKGLSRASGDIVGFLNSDDYYYPKAIEIVNNYFSNKDINFLFGSVEKYKVMHGYKPWMVKWSFGFYTSHSVGFFIKTLDHN</sequence>
<dbReference type="InterPro" id="IPR001173">
    <property type="entry name" value="Glyco_trans_2-like"/>
</dbReference>
<evidence type="ECO:0000259" key="1">
    <source>
        <dbReference type="Pfam" id="PF00535"/>
    </source>
</evidence>
<feature type="domain" description="Glycosyltransferase 2-like" evidence="1">
    <location>
        <begin position="9"/>
        <end position="141"/>
    </location>
</feature>
<dbReference type="PANTHER" id="PTHR22916">
    <property type="entry name" value="GLYCOSYLTRANSFERASE"/>
    <property type="match status" value="1"/>
</dbReference>
<feature type="non-terminal residue" evidence="2">
    <location>
        <position position="156"/>
    </location>
</feature>
<dbReference type="Gene3D" id="3.90.550.10">
    <property type="entry name" value="Spore Coat Polysaccharide Biosynthesis Protein SpsA, Chain A"/>
    <property type="match status" value="1"/>
</dbReference>
<proteinExistence type="predicted"/>
<dbReference type="PANTHER" id="PTHR22916:SF3">
    <property type="entry name" value="UDP-GLCNAC:BETAGAL BETA-1,3-N-ACETYLGLUCOSAMINYLTRANSFERASE-LIKE PROTEIN 1"/>
    <property type="match status" value="1"/>
</dbReference>
<accession>A0A383C8I1</accession>
<organism evidence="2">
    <name type="scientific">marine metagenome</name>
    <dbReference type="NCBI Taxonomy" id="408172"/>
    <lineage>
        <taxon>unclassified sequences</taxon>
        <taxon>metagenomes</taxon>
        <taxon>ecological metagenomes</taxon>
    </lineage>
</organism>
<dbReference type="AlphaFoldDB" id="A0A383C8I1"/>
<dbReference type="GO" id="GO:0016758">
    <property type="term" value="F:hexosyltransferase activity"/>
    <property type="evidence" value="ECO:0007669"/>
    <property type="project" value="UniProtKB-ARBA"/>
</dbReference>
<reference evidence="2" key="1">
    <citation type="submission" date="2018-05" db="EMBL/GenBank/DDBJ databases">
        <authorList>
            <person name="Lanie J.A."/>
            <person name="Ng W.-L."/>
            <person name="Kazmierczak K.M."/>
            <person name="Andrzejewski T.M."/>
            <person name="Davidsen T.M."/>
            <person name="Wayne K.J."/>
            <person name="Tettelin H."/>
            <person name="Glass J.I."/>
            <person name="Rusch D."/>
            <person name="Podicherti R."/>
            <person name="Tsui H.-C.T."/>
            <person name="Winkler M.E."/>
        </authorList>
    </citation>
    <scope>NUCLEOTIDE SEQUENCE</scope>
</reference>
<gene>
    <name evidence="2" type="ORF">METZ01_LOCUS481203</name>
</gene>
<evidence type="ECO:0000313" key="2">
    <source>
        <dbReference type="EMBL" id="SVE28349.1"/>
    </source>
</evidence>
<dbReference type="InterPro" id="IPR029044">
    <property type="entry name" value="Nucleotide-diphossugar_trans"/>
</dbReference>
<name>A0A383C8I1_9ZZZZ</name>
<dbReference type="SUPFAM" id="SSF53448">
    <property type="entry name" value="Nucleotide-diphospho-sugar transferases"/>
    <property type="match status" value="1"/>
</dbReference>
<dbReference type="Pfam" id="PF00535">
    <property type="entry name" value="Glycos_transf_2"/>
    <property type="match status" value="1"/>
</dbReference>